<proteinExistence type="predicted"/>
<feature type="non-terminal residue" evidence="2">
    <location>
        <position position="1"/>
    </location>
</feature>
<evidence type="ECO:0000256" key="1">
    <source>
        <dbReference type="ARBA" id="ARBA00023125"/>
    </source>
</evidence>
<dbReference type="InterPro" id="IPR010095">
    <property type="entry name" value="Cas12f1-like_TNB"/>
</dbReference>
<protein>
    <submittedName>
        <fullName evidence="2">IS605 family transposase OrfB</fullName>
    </submittedName>
</protein>
<organism evidence="2">
    <name type="scientific">mine drainage metagenome</name>
    <dbReference type="NCBI Taxonomy" id="410659"/>
    <lineage>
        <taxon>unclassified sequences</taxon>
        <taxon>metagenomes</taxon>
        <taxon>ecological metagenomes</taxon>
    </lineage>
</organism>
<reference evidence="2" key="1">
    <citation type="submission" date="2013-08" db="EMBL/GenBank/DDBJ databases">
        <authorList>
            <person name="Mendez C."/>
            <person name="Richter M."/>
            <person name="Ferrer M."/>
            <person name="Sanchez J."/>
        </authorList>
    </citation>
    <scope>NUCLEOTIDE SEQUENCE</scope>
</reference>
<reference evidence="2" key="2">
    <citation type="journal article" date="2014" name="ISME J.">
        <title>Microbial stratification in low pH oxic and suboxic macroscopic growths along an acid mine drainage.</title>
        <authorList>
            <person name="Mendez-Garcia C."/>
            <person name="Mesa V."/>
            <person name="Sprenger R.R."/>
            <person name="Richter M."/>
            <person name="Diez M.S."/>
            <person name="Solano J."/>
            <person name="Bargiela R."/>
            <person name="Golyshina O.V."/>
            <person name="Manteca A."/>
            <person name="Ramos J.L."/>
            <person name="Gallego J.R."/>
            <person name="Llorente I."/>
            <person name="Martins Dos Santos V.A."/>
            <person name="Jensen O.N."/>
            <person name="Pelaez A.I."/>
            <person name="Sanchez J."/>
            <person name="Ferrer M."/>
        </authorList>
    </citation>
    <scope>NUCLEOTIDE SEQUENCE</scope>
</reference>
<keyword evidence="1" id="KW-0238">DNA-binding</keyword>
<sequence length="222" mass="24377">RLDLVTYGKTSDQARALIGDACVAVANRAQASSKPVVIEDLNFQKKKAEQGAVDPRQARMLSSFTYHQIIARLKAACFRAGVEVIAVNPAYTSVIGAVNQAQRYGISVHQGAAWAIARRGLGFSERPTVRQATVPVRNGGHVTFDLPVRNRSRHVWSFWLAVRTKLKAAHAAHDRSGEAKAKPAPLIPATRSVCSHRSLPAKSRYANRDQHCSDHVLEDIPW</sequence>
<comment type="caution">
    <text evidence="2">The sequence shown here is derived from an EMBL/GenBank/DDBJ whole genome shotgun (WGS) entry which is preliminary data.</text>
</comment>
<name>T0YAD0_9ZZZZ</name>
<dbReference type="GO" id="GO:0003677">
    <property type="term" value="F:DNA binding"/>
    <property type="evidence" value="ECO:0007669"/>
    <property type="project" value="UniProtKB-KW"/>
</dbReference>
<accession>T0YAD0</accession>
<dbReference type="EMBL" id="AUZX01014470">
    <property type="protein sequence ID" value="EQD32141.1"/>
    <property type="molecule type" value="Genomic_DNA"/>
</dbReference>
<dbReference type="NCBIfam" id="TIGR01766">
    <property type="entry name" value="IS200/IS605 family accessory protein TnpB-like domain"/>
    <property type="match status" value="1"/>
</dbReference>
<dbReference type="AlphaFoldDB" id="T0YAD0"/>
<gene>
    <name evidence="2" type="ORF">B1A_19602</name>
</gene>
<evidence type="ECO:0000313" key="2">
    <source>
        <dbReference type="EMBL" id="EQD32141.1"/>
    </source>
</evidence>